<dbReference type="Gene3D" id="3.40.50.300">
    <property type="entry name" value="P-loop containing nucleotide triphosphate hydrolases"/>
    <property type="match status" value="1"/>
</dbReference>
<dbReference type="PROSITE" id="PS50893">
    <property type="entry name" value="ABC_TRANSPORTER_2"/>
    <property type="match status" value="1"/>
</dbReference>
<reference evidence="8" key="1">
    <citation type="submission" date="2022-11" db="UniProtKB">
        <authorList>
            <consortium name="WormBaseParasite"/>
        </authorList>
    </citation>
    <scope>IDENTIFICATION</scope>
</reference>
<keyword evidence="3" id="KW-0812">Transmembrane</keyword>
<dbReference type="GO" id="GO:0005324">
    <property type="term" value="F:long-chain fatty acid transmembrane transporter activity"/>
    <property type="evidence" value="ECO:0007669"/>
    <property type="project" value="TreeGrafter"/>
</dbReference>
<organism evidence="7 8">
    <name type="scientific">Acrobeloides nanus</name>
    <dbReference type="NCBI Taxonomy" id="290746"/>
    <lineage>
        <taxon>Eukaryota</taxon>
        <taxon>Metazoa</taxon>
        <taxon>Ecdysozoa</taxon>
        <taxon>Nematoda</taxon>
        <taxon>Chromadorea</taxon>
        <taxon>Rhabditida</taxon>
        <taxon>Tylenchina</taxon>
        <taxon>Cephalobomorpha</taxon>
        <taxon>Cephaloboidea</taxon>
        <taxon>Cephalobidae</taxon>
        <taxon>Acrobeloides</taxon>
    </lineage>
</organism>
<accession>A0A914EDH7</accession>
<dbReference type="SUPFAM" id="SSF52540">
    <property type="entry name" value="P-loop containing nucleoside triphosphate hydrolases"/>
    <property type="match status" value="1"/>
</dbReference>
<dbReference type="GO" id="GO:0007031">
    <property type="term" value="P:peroxisome organization"/>
    <property type="evidence" value="ECO:0007669"/>
    <property type="project" value="TreeGrafter"/>
</dbReference>
<evidence type="ECO:0000256" key="1">
    <source>
        <dbReference type="ARBA" id="ARBA00008575"/>
    </source>
</evidence>
<evidence type="ECO:0000313" key="7">
    <source>
        <dbReference type="Proteomes" id="UP000887540"/>
    </source>
</evidence>
<evidence type="ECO:0000256" key="3">
    <source>
        <dbReference type="ARBA" id="ARBA00022692"/>
    </source>
</evidence>
<evidence type="ECO:0000313" key="8">
    <source>
        <dbReference type="WBParaSite" id="ACRNAN_scaffold746.g22146.t1"/>
    </source>
</evidence>
<dbReference type="InterPro" id="IPR027417">
    <property type="entry name" value="P-loop_NTPase"/>
</dbReference>
<dbReference type="GO" id="GO:0015910">
    <property type="term" value="P:long-chain fatty acid import into peroxisome"/>
    <property type="evidence" value="ECO:0007669"/>
    <property type="project" value="TreeGrafter"/>
</dbReference>
<evidence type="ECO:0000256" key="4">
    <source>
        <dbReference type="ARBA" id="ARBA00022989"/>
    </source>
</evidence>
<keyword evidence="2" id="KW-0813">Transport</keyword>
<dbReference type="GO" id="GO:0042760">
    <property type="term" value="P:very long-chain fatty acid catabolic process"/>
    <property type="evidence" value="ECO:0007669"/>
    <property type="project" value="TreeGrafter"/>
</dbReference>
<evidence type="ECO:0000256" key="2">
    <source>
        <dbReference type="ARBA" id="ARBA00022448"/>
    </source>
</evidence>
<dbReference type="GO" id="GO:0042626">
    <property type="term" value="F:ATPase-coupled transmembrane transporter activity"/>
    <property type="evidence" value="ECO:0007669"/>
    <property type="project" value="TreeGrafter"/>
</dbReference>
<dbReference type="GO" id="GO:0006635">
    <property type="term" value="P:fatty acid beta-oxidation"/>
    <property type="evidence" value="ECO:0007669"/>
    <property type="project" value="TreeGrafter"/>
</dbReference>
<keyword evidence="7" id="KW-1185">Reference proteome</keyword>
<dbReference type="AlphaFoldDB" id="A0A914EDH7"/>
<dbReference type="InterPro" id="IPR050835">
    <property type="entry name" value="ABC_transporter_sub-D"/>
</dbReference>
<dbReference type="Pfam" id="PF00005">
    <property type="entry name" value="ABC_tran"/>
    <property type="match status" value="1"/>
</dbReference>
<dbReference type="InterPro" id="IPR003439">
    <property type="entry name" value="ABC_transporter-like_ATP-bd"/>
</dbReference>
<protein>
    <submittedName>
        <fullName evidence="8">ABC transporter domain-containing protein</fullName>
    </submittedName>
</protein>
<proteinExistence type="inferred from homology"/>
<feature type="domain" description="ABC transporter" evidence="6">
    <location>
        <begin position="13"/>
        <end position="236"/>
    </location>
</feature>
<dbReference type="PANTHER" id="PTHR11384:SF59">
    <property type="entry name" value="LYSOSOMAL COBALAMIN TRANSPORTER ABCD4"/>
    <property type="match status" value="1"/>
</dbReference>
<keyword evidence="4" id="KW-1133">Transmembrane helix</keyword>
<dbReference type="GO" id="GO:0016887">
    <property type="term" value="F:ATP hydrolysis activity"/>
    <property type="evidence" value="ECO:0007669"/>
    <property type="project" value="InterPro"/>
</dbReference>
<dbReference type="Proteomes" id="UP000887540">
    <property type="component" value="Unplaced"/>
</dbReference>
<dbReference type="GO" id="GO:0005524">
    <property type="term" value="F:ATP binding"/>
    <property type="evidence" value="ECO:0007669"/>
    <property type="project" value="InterPro"/>
</dbReference>
<name>A0A914EDH7_9BILA</name>
<evidence type="ECO:0000259" key="6">
    <source>
        <dbReference type="PROSITE" id="PS50893"/>
    </source>
</evidence>
<dbReference type="WBParaSite" id="ACRNAN_scaffold746.g22146.t1">
    <property type="protein sequence ID" value="ACRNAN_scaffold746.g22146.t1"/>
    <property type="gene ID" value="ACRNAN_scaffold746.g22146"/>
</dbReference>
<dbReference type="GO" id="GO:0005778">
    <property type="term" value="C:peroxisomal membrane"/>
    <property type="evidence" value="ECO:0007669"/>
    <property type="project" value="TreeGrafter"/>
</dbReference>
<keyword evidence="5" id="KW-0472">Membrane</keyword>
<sequence length="237" mass="26764">MHSYDGSKDIATIISNNAFVYIYLINSFTRMTDVASTAGEMSGILQRIADFVRWPSGSGKSSLLRILSCLWNPKQGIIRRNIGSNDVLCIPQRVYFPTGNLSLRQQICFPCTISNNFASEDTAQIENILKTLKLDSLLVRCGGLDNLIDFEWKETLTPGELQRLSFARVVYQKPKLVILDEATNSLPNDMEATIYRLLKTNEIQYISAGHRDSLRKLHDLELKLDGKTGYNILEIIN</sequence>
<dbReference type="PANTHER" id="PTHR11384">
    <property type="entry name" value="ATP-BINDING CASSETTE, SUB-FAMILY D MEMBER"/>
    <property type="match status" value="1"/>
</dbReference>
<evidence type="ECO:0000256" key="5">
    <source>
        <dbReference type="ARBA" id="ARBA00023136"/>
    </source>
</evidence>
<comment type="similarity">
    <text evidence="1">Belongs to the ABC transporter superfamily. ABCD family. Peroxisomal fatty acyl CoA transporter (TC 3.A.1.203) subfamily.</text>
</comment>